<dbReference type="EnsemblMetazoa" id="ISCW018102-RA">
    <property type="protein sequence ID" value="ISCW018102-PA"/>
    <property type="gene ID" value="ISCW018102"/>
</dbReference>
<gene>
    <name evidence="3" type="ORF">IscW_ISCW018102</name>
</gene>
<evidence type="ECO:0000313" key="3">
    <source>
        <dbReference type="EMBL" id="EEC04997.1"/>
    </source>
</evidence>
<dbReference type="EMBL" id="DS695319">
    <property type="protein sequence ID" value="EEC04997.1"/>
    <property type="molecule type" value="Genomic_DNA"/>
</dbReference>
<feature type="compositionally biased region" description="Low complexity" evidence="1">
    <location>
        <begin position="121"/>
        <end position="132"/>
    </location>
</feature>
<dbReference type="VEuPathDB" id="VectorBase:ISCI018102"/>
<dbReference type="Proteomes" id="UP000001555">
    <property type="component" value="Unassembled WGS sequence"/>
</dbReference>
<accession>B7PEH5</accession>
<feature type="compositionally biased region" description="Gly residues" evidence="1">
    <location>
        <begin position="36"/>
        <end position="62"/>
    </location>
</feature>
<dbReference type="InParanoid" id="B7PEH5"/>
<protein>
    <submittedName>
        <fullName evidence="3 4">Glycine-rich protein, putative</fullName>
    </submittedName>
</protein>
<feature type="region of interest" description="Disordered" evidence="1">
    <location>
        <begin position="121"/>
        <end position="154"/>
    </location>
</feature>
<dbReference type="OrthoDB" id="6376270at2759"/>
<feature type="compositionally biased region" description="Gly residues" evidence="1">
    <location>
        <begin position="133"/>
        <end position="154"/>
    </location>
</feature>
<organism>
    <name type="scientific">Ixodes scapularis</name>
    <name type="common">Black-legged tick</name>
    <name type="synonym">Deer tick</name>
    <dbReference type="NCBI Taxonomy" id="6945"/>
    <lineage>
        <taxon>Eukaryota</taxon>
        <taxon>Metazoa</taxon>
        <taxon>Ecdysozoa</taxon>
        <taxon>Arthropoda</taxon>
        <taxon>Chelicerata</taxon>
        <taxon>Arachnida</taxon>
        <taxon>Acari</taxon>
        <taxon>Parasitiformes</taxon>
        <taxon>Ixodida</taxon>
        <taxon>Ixodoidea</taxon>
        <taxon>Ixodidae</taxon>
        <taxon>Ixodinae</taxon>
        <taxon>Ixodes</taxon>
    </lineage>
</organism>
<dbReference type="VEuPathDB" id="VectorBase:ISCP_029985"/>
<feature type="compositionally biased region" description="Low complexity" evidence="1">
    <location>
        <begin position="23"/>
        <end position="35"/>
    </location>
</feature>
<evidence type="ECO:0000313" key="5">
    <source>
        <dbReference type="Proteomes" id="UP000001555"/>
    </source>
</evidence>
<dbReference type="EMBL" id="ABJB010424183">
    <property type="status" value="NOT_ANNOTATED_CDS"/>
    <property type="molecule type" value="Genomic_DNA"/>
</dbReference>
<sequence length="375" mass="37781">MSPAPSTKRDDFSVAASASHPVYSPSASSGAAGYSGSSGYGASGSGYSGTGSAGYGSSGSSGGYEAAASSTSYQSQASPNSNLYYYYYPVSKNNPQSGGGGAGSSGGSDADYQASAAQNYAGVSSPGGSYDQSGGGGSSSSGYGTGEGSSGSGYDGDSNAAAAYNAAAAASYQQQLHAYAAGQGGGSSYGPGQYAHLSQLAQQYGPQLAAAQQYAQYAQSGGAGHHYGGGGGGGGGPYASPAFQGNYDTSKRYYGLGSMIMPLLALAGLGLLIPTVTSLSGKKKRSVDDDRRAHLGDYAERLERYFKIYRAAVESEECMNRIICELGDAMSGVRGKSALLTVMEKFAPGWMTNKMGVFKSAALTAETSKCVRYKC</sequence>
<dbReference type="PaxDb" id="6945-B7PEH5"/>
<evidence type="ECO:0000256" key="1">
    <source>
        <dbReference type="SAM" id="MobiDB-lite"/>
    </source>
</evidence>
<keyword evidence="2" id="KW-0472">Membrane</keyword>
<evidence type="ECO:0000256" key="2">
    <source>
        <dbReference type="SAM" id="Phobius"/>
    </source>
</evidence>
<keyword evidence="2" id="KW-0812">Transmembrane</keyword>
<dbReference type="AlphaFoldDB" id="B7PEH5"/>
<reference evidence="4" key="2">
    <citation type="submission" date="2020-05" db="UniProtKB">
        <authorList>
            <consortium name="EnsemblMetazoa"/>
        </authorList>
    </citation>
    <scope>IDENTIFICATION</scope>
    <source>
        <strain evidence="4">wikel</strain>
    </source>
</reference>
<proteinExistence type="predicted"/>
<name>B7PEH5_IXOSC</name>
<feature type="transmembrane region" description="Helical" evidence="2">
    <location>
        <begin position="253"/>
        <end position="276"/>
    </location>
</feature>
<feature type="region of interest" description="Disordered" evidence="1">
    <location>
        <begin position="1"/>
        <end position="78"/>
    </location>
</feature>
<reference evidence="3 5" key="1">
    <citation type="submission" date="2008-03" db="EMBL/GenBank/DDBJ databases">
        <title>Annotation of Ixodes scapularis.</title>
        <authorList>
            <consortium name="Ixodes scapularis Genome Project Consortium"/>
            <person name="Caler E."/>
            <person name="Hannick L.I."/>
            <person name="Bidwell S."/>
            <person name="Joardar V."/>
            <person name="Thiagarajan M."/>
            <person name="Amedeo P."/>
            <person name="Galinsky K.J."/>
            <person name="Schobel S."/>
            <person name="Inman J."/>
            <person name="Hostetler J."/>
            <person name="Miller J."/>
            <person name="Hammond M."/>
            <person name="Megy K."/>
            <person name="Lawson D."/>
            <person name="Kodira C."/>
            <person name="Sutton G."/>
            <person name="Meyer J."/>
            <person name="Hill C.A."/>
            <person name="Birren B."/>
            <person name="Nene V."/>
            <person name="Collins F."/>
            <person name="Alarcon-Chaidez F."/>
            <person name="Wikel S."/>
            <person name="Strausberg R."/>
        </authorList>
    </citation>
    <scope>NUCLEOTIDE SEQUENCE [LARGE SCALE GENOMIC DNA]</scope>
    <source>
        <strain evidence="5">Wikel</strain>
        <strain evidence="3">Wikel colony</strain>
    </source>
</reference>
<keyword evidence="5" id="KW-1185">Reference proteome</keyword>
<feature type="compositionally biased region" description="Low complexity" evidence="1">
    <location>
        <begin position="63"/>
        <end position="78"/>
    </location>
</feature>
<evidence type="ECO:0000313" key="4">
    <source>
        <dbReference type="EnsemblMetazoa" id="ISCW018102-PA"/>
    </source>
</evidence>
<dbReference type="VEuPathDB" id="VectorBase:ISCW018102"/>
<keyword evidence="2" id="KW-1133">Transmembrane helix</keyword>
<dbReference type="HOGENOM" id="CLU_738254_0_0_1"/>